<comment type="caution">
    <text evidence="2">The sequence shown here is derived from an EMBL/GenBank/DDBJ whole genome shotgun (WGS) entry which is preliminary data.</text>
</comment>
<feature type="domain" description="Cyclophilin-like" evidence="1">
    <location>
        <begin position="7"/>
        <end position="115"/>
    </location>
</feature>
<dbReference type="Gene3D" id="2.40.100.20">
    <property type="match status" value="1"/>
</dbReference>
<organism evidence="2 3">
    <name type="scientific">Candidatus Eisenbergiella merdipullorum</name>
    <dbReference type="NCBI Taxonomy" id="2838553"/>
    <lineage>
        <taxon>Bacteria</taxon>
        <taxon>Bacillati</taxon>
        <taxon>Bacillota</taxon>
        <taxon>Clostridia</taxon>
        <taxon>Lachnospirales</taxon>
        <taxon>Lachnospiraceae</taxon>
        <taxon>Eisenbergiella</taxon>
    </lineage>
</organism>
<evidence type="ECO:0000313" key="2">
    <source>
        <dbReference type="EMBL" id="HJA91663.1"/>
    </source>
</evidence>
<protein>
    <recommendedName>
        <fullName evidence="1">Cyclophilin-like domain-containing protein</fullName>
    </recommendedName>
</protein>
<evidence type="ECO:0000259" key="1">
    <source>
        <dbReference type="Pfam" id="PF18050"/>
    </source>
</evidence>
<gene>
    <name evidence="2" type="ORF">H9717_00830</name>
</gene>
<dbReference type="EMBL" id="DWYY01000006">
    <property type="protein sequence ID" value="HJA91663.1"/>
    <property type="molecule type" value="Genomic_DNA"/>
</dbReference>
<dbReference type="InterPro" id="IPR041183">
    <property type="entry name" value="Cyclophilin-like"/>
</dbReference>
<dbReference type="Proteomes" id="UP000886858">
    <property type="component" value="Unassembled WGS sequence"/>
</dbReference>
<evidence type="ECO:0000313" key="3">
    <source>
        <dbReference type="Proteomes" id="UP000886858"/>
    </source>
</evidence>
<proteinExistence type="predicted"/>
<dbReference type="InterPro" id="IPR029000">
    <property type="entry name" value="Cyclophilin-like_dom_sf"/>
</dbReference>
<accession>A0A9D2KYK1</accession>
<dbReference type="SUPFAM" id="SSF50891">
    <property type="entry name" value="Cyclophilin-like"/>
    <property type="match status" value="1"/>
</dbReference>
<dbReference type="AlphaFoldDB" id="A0A9D2KYK1"/>
<name>A0A9D2KYK1_9FIRM</name>
<reference evidence="2" key="1">
    <citation type="journal article" date="2021" name="PeerJ">
        <title>Extensive microbial diversity within the chicken gut microbiome revealed by metagenomics and culture.</title>
        <authorList>
            <person name="Gilroy R."/>
            <person name="Ravi A."/>
            <person name="Getino M."/>
            <person name="Pursley I."/>
            <person name="Horton D.L."/>
            <person name="Alikhan N.F."/>
            <person name="Baker D."/>
            <person name="Gharbi K."/>
            <person name="Hall N."/>
            <person name="Watson M."/>
            <person name="Adriaenssens E.M."/>
            <person name="Foster-Nyarko E."/>
            <person name="Jarju S."/>
            <person name="Secka A."/>
            <person name="Antonio M."/>
            <person name="Oren A."/>
            <person name="Chaudhuri R.R."/>
            <person name="La Ragione R."/>
            <person name="Hildebrand F."/>
            <person name="Pallen M.J."/>
        </authorList>
    </citation>
    <scope>NUCLEOTIDE SEQUENCE</scope>
    <source>
        <strain evidence="2">CHK179-7159</strain>
    </source>
</reference>
<reference evidence="2" key="2">
    <citation type="submission" date="2021-04" db="EMBL/GenBank/DDBJ databases">
        <authorList>
            <person name="Gilroy R."/>
        </authorList>
    </citation>
    <scope>NUCLEOTIDE SEQUENCE</scope>
    <source>
        <strain evidence="2">CHK179-7159</strain>
    </source>
</reference>
<sequence length="118" mass="12756">MDMKINVQVGNSTFTATLEDNAAAEALVGMMEKAPVVLRMNDYAGFEKVGSLGRSLPTSNRQTTTHAGDIVLYQGDQIVIFYGSNSWSYTRLGKIDDLTGWKQALGSGNVTVTFSKGE</sequence>
<dbReference type="Pfam" id="PF18050">
    <property type="entry name" value="Cyclophil_like2"/>
    <property type="match status" value="1"/>
</dbReference>